<dbReference type="InterPro" id="IPR014710">
    <property type="entry name" value="RmlC-like_jellyroll"/>
</dbReference>
<evidence type="ECO:0000259" key="1">
    <source>
        <dbReference type="Pfam" id="PF00190"/>
    </source>
</evidence>
<protein>
    <recommendedName>
        <fullName evidence="1">Cupin type-1 domain-containing protein</fullName>
    </recommendedName>
</protein>
<accession>A0A1B7NZB4</accession>
<gene>
    <name evidence="2" type="ORF">ACJ72_03526</name>
</gene>
<reference evidence="2 3" key="1">
    <citation type="submission" date="2015-07" db="EMBL/GenBank/DDBJ databases">
        <title>Emmonsia species relationships and genome sequence.</title>
        <authorList>
            <person name="Cuomo C.A."/>
            <person name="Schwartz I.S."/>
            <person name="Kenyon C."/>
            <person name="de Hoog G.S."/>
            <person name="Govender N.P."/>
            <person name="Botha A."/>
            <person name="Moreno L."/>
            <person name="de Vries M."/>
            <person name="Munoz J.F."/>
            <person name="Stielow J.B."/>
        </authorList>
    </citation>
    <scope>NUCLEOTIDE SEQUENCE [LARGE SCALE GENOMIC DNA]</scope>
    <source>
        <strain evidence="2 3">CBS 136260</strain>
    </source>
</reference>
<dbReference type="CDD" id="cd02219">
    <property type="entry name" value="cupin_YjlB-like"/>
    <property type="match status" value="1"/>
</dbReference>
<dbReference type="SUPFAM" id="SSF51182">
    <property type="entry name" value="RmlC-like cupins"/>
    <property type="match status" value="1"/>
</dbReference>
<proteinExistence type="predicted"/>
<dbReference type="PANTHER" id="PTHR36448:SF2">
    <property type="entry name" value="CUPIN TYPE-1 DOMAIN-CONTAINING PROTEIN"/>
    <property type="match status" value="1"/>
</dbReference>
<dbReference type="OrthoDB" id="2446447at2759"/>
<dbReference type="InterPro" id="IPR047121">
    <property type="entry name" value="YjiB-like"/>
</dbReference>
<dbReference type="InterPro" id="IPR011051">
    <property type="entry name" value="RmlC_Cupin_sf"/>
</dbReference>
<keyword evidence="3" id="KW-1185">Reference proteome</keyword>
<dbReference type="STRING" id="1658172.A0A1B7NZB4"/>
<comment type="caution">
    <text evidence="2">The sequence shown here is derived from an EMBL/GenBank/DDBJ whole genome shotgun (WGS) entry which is preliminary data.</text>
</comment>
<dbReference type="AlphaFoldDB" id="A0A1B7NZB4"/>
<dbReference type="Gene3D" id="2.60.120.10">
    <property type="entry name" value="Jelly Rolls"/>
    <property type="match status" value="1"/>
</dbReference>
<organism evidence="2 3">
    <name type="scientific">Emergomyces africanus</name>
    <dbReference type="NCBI Taxonomy" id="1955775"/>
    <lineage>
        <taxon>Eukaryota</taxon>
        <taxon>Fungi</taxon>
        <taxon>Dikarya</taxon>
        <taxon>Ascomycota</taxon>
        <taxon>Pezizomycotina</taxon>
        <taxon>Eurotiomycetes</taxon>
        <taxon>Eurotiomycetidae</taxon>
        <taxon>Onygenales</taxon>
        <taxon>Ajellomycetaceae</taxon>
        <taxon>Emergomyces</taxon>
    </lineage>
</organism>
<sequence length="199" mass="22439">MSPIRTQSERFYLQPTTYSPNSPLPVLLYRNVLPRPHSASTTIEFLERNKKWEKRGIFGHHPTPHFHPNTHECYGIFQGSSTLRIGRGKYDSHSSGILVPVTAGDVIVIPAGITHSCVESFDDYHYVGVYPKNAPHWRNEFGKCPIDLAAMRKMTAAVGMPETDPVYGTEGPLMYFWPMATVQAPKRLMKTGAEPLERL</sequence>
<dbReference type="InterPro" id="IPR006045">
    <property type="entry name" value="Cupin_1"/>
</dbReference>
<feature type="domain" description="Cupin type-1" evidence="1">
    <location>
        <begin position="63"/>
        <end position="118"/>
    </location>
</feature>
<dbReference type="PANTHER" id="PTHR36448">
    <property type="entry name" value="BLR7373 PROTEIN"/>
    <property type="match status" value="1"/>
</dbReference>
<evidence type="ECO:0000313" key="3">
    <source>
        <dbReference type="Proteomes" id="UP000091918"/>
    </source>
</evidence>
<name>A0A1B7NZB4_9EURO</name>
<dbReference type="Proteomes" id="UP000091918">
    <property type="component" value="Unassembled WGS sequence"/>
</dbReference>
<dbReference type="Pfam" id="PF00190">
    <property type="entry name" value="Cupin_1"/>
    <property type="match status" value="1"/>
</dbReference>
<dbReference type="EMBL" id="LGUA01000353">
    <property type="protein sequence ID" value="OAX82122.1"/>
    <property type="molecule type" value="Genomic_DNA"/>
</dbReference>
<evidence type="ECO:0000313" key="2">
    <source>
        <dbReference type="EMBL" id="OAX82122.1"/>
    </source>
</evidence>